<keyword evidence="6" id="KW-0378">Hydrolase</keyword>
<sequence length="291" mass="31368">MSVSCDSQACSSLFTSASHSCGNSGECNYEVFYGDASFSKGKLGFESINFGDQNATFPNSIFGCGNENSMSGDRIENVTGLVGLGGGNVSLVSQIGDKIDHKFSYCLVPSNLTSTSKLQFGGDGIIIGREVVFTPLIIKSFAPTFYYLNLEEISVGQKSVKTGQNDGNIIIDSGTTLTLLEPSLYNDFVGLIKLVIGVEPEPIPPEPFDFCFTSSDDMHLTNIVFQFTQAKVVLNPQNFLIDYDSNLRCLAILSSPLQFSIFGNVAQTNFQVVYDLGAKKVSFAPTDCSKS</sequence>
<evidence type="ECO:0000256" key="6">
    <source>
        <dbReference type="ARBA" id="ARBA00022801"/>
    </source>
</evidence>
<evidence type="ECO:0000256" key="3">
    <source>
        <dbReference type="ARBA" id="ARBA00022525"/>
    </source>
</evidence>
<evidence type="ECO:0000256" key="5">
    <source>
        <dbReference type="ARBA" id="ARBA00022750"/>
    </source>
</evidence>
<reference evidence="9 10" key="1">
    <citation type="submission" date="2024-01" db="EMBL/GenBank/DDBJ databases">
        <title>The genomes of 5 underutilized Papilionoideae crops provide insights into root nodulation and disease resistanc.</title>
        <authorList>
            <person name="Jiang F."/>
        </authorList>
    </citation>
    <scope>NUCLEOTIDE SEQUENCE [LARGE SCALE GENOMIC DNA]</scope>
    <source>
        <strain evidence="9">DUOXIRENSHENG_FW03</strain>
        <tissue evidence="9">Leaves</tissue>
    </source>
</reference>
<dbReference type="FunFam" id="2.40.70.10:FF:000050">
    <property type="entry name" value="Aspartic proteinase CDR1"/>
    <property type="match status" value="1"/>
</dbReference>
<dbReference type="InterPro" id="IPR034161">
    <property type="entry name" value="Pepsin-like_plant"/>
</dbReference>
<keyword evidence="3" id="KW-0964">Secreted</keyword>
<proteinExistence type="inferred from homology"/>
<name>A0AAN9SX91_PSOTE</name>
<evidence type="ECO:0000313" key="10">
    <source>
        <dbReference type="Proteomes" id="UP001386955"/>
    </source>
</evidence>
<evidence type="ECO:0000259" key="8">
    <source>
        <dbReference type="PROSITE" id="PS51767"/>
    </source>
</evidence>
<dbReference type="PROSITE" id="PS51767">
    <property type="entry name" value="PEPTIDASE_A1"/>
    <property type="match status" value="1"/>
</dbReference>
<dbReference type="AlphaFoldDB" id="A0AAN9SX91"/>
<dbReference type="Pfam" id="PF14541">
    <property type="entry name" value="TAXi_C"/>
    <property type="match status" value="1"/>
</dbReference>
<organism evidence="9 10">
    <name type="scientific">Psophocarpus tetragonolobus</name>
    <name type="common">Winged bean</name>
    <name type="synonym">Dolichos tetragonolobus</name>
    <dbReference type="NCBI Taxonomy" id="3891"/>
    <lineage>
        <taxon>Eukaryota</taxon>
        <taxon>Viridiplantae</taxon>
        <taxon>Streptophyta</taxon>
        <taxon>Embryophyta</taxon>
        <taxon>Tracheophyta</taxon>
        <taxon>Spermatophyta</taxon>
        <taxon>Magnoliopsida</taxon>
        <taxon>eudicotyledons</taxon>
        <taxon>Gunneridae</taxon>
        <taxon>Pentapetalae</taxon>
        <taxon>rosids</taxon>
        <taxon>fabids</taxon>
        <taxon>Fabales</taxon>
        <taxon>Fabaceae</taxon>
        <taxon>Papilionoideae</taxon>
        <taxon>50 kb inversion clade</taxon>
        <taxon>NPAAA clade</taxon>
        <taxon>indigoferoid/millettioid clade</taxon>
        <taxon>Phaseoleae</taxon>
        <taxon>Psophocarpus</taxon>
    </lineage>
</organism>
<dbReference type="PANTHER" id="PTHR47967">
    <property type="entry name" value="OS07G0603500 PROTEIN-RELATED"/>
    <property type="match status" value="1"/>
</dbReference>
<dbReference type="SUPFAM" id="SSF50630">
    <property type="entry name" value="Acid proteases"/>
    <property type="match status" value="1"/>
</dbReference>
<dbReference type="InterPro" id="IPR051708">
    <property type="entry name" value="Plant_Aspart_Prot_A1"/>
</dbReference>
<dbReference type="GO" id="GO:0006508">
    <property type="term" value="P:proteolysis"/>
    <property type="evidence" value="ECO:0007669"/>
    <property type="project" value="UniProtKB-KW"/>
</dbReference>
<feature type="domain" description="Peptidase A1" evidence="8">
    <location>
        <begin position="1"/>
        <end position="284"/>
    </location>
</feature>
<dbReference type="Gene3D" id="2.40.70.10">
    <property type="entry name" value="Acid Proteases"/>
    <property type="match status" value="2"/>
</dbReference>
<dbReference type="PANTHER" id="PTHR47967:SF128">
    <property type="entry name" value="ASPARTIC PROTEINASE CDR1-LIKE"/>
    <property type="match status" value="1"/>
</dbReference>
<accession>A0AAN9SX91</accession>
<evidence type="ECO:0000256" key="4">
    <source>
        <dbReference type="ARBA" id="ARBA00022670"/>
    </source>
</evidence>
<comment type="similarity">
    <text evidence="2">Belongs to the peptidase A1 family.</text>
</comment>
<evidence type="ECO:0000313" key="9">
    <source>
        <dbReference type="EMBL" id="KAK7401629.1"/>
    </source>
</evidence>
<dbReference type="CDD" id="cd05476">
    <property type="entry name" value="pepsin_A_like_plant"/>
    <property type="match status" value="1"/>
</dbReference>
<keyword evidence="4" id="KW-0645">Protease</keyword>
<comment type="caution">
    <text evidence="9">The sequence shown here is derived from an EMBL/GenBank/DDBJ whole genome shotgun (WGS) entry which is preliminary data.</text>
</comment>
<evidence type="ECO:0000256" key="2">
    <source>
        <dbReference type="ARBA" id="ARBA00007447"/>
    </source>
</evidence>
<evidence type="ECO:0000256" key="1">
    <source>
        <dbReference type="ARBA" id="ARBA00004613"/>
    </source>
</evidence>
<dbReference type="GO" id="GO:0004190">
    <property type="term" value="F:aspartic-type endopeptidase activity"/>
    <property type="evidence" value="ECO:0007669"/>
    <property type="project" value="UniProtKB-KW"/>
</dbReference>
<evidence type="ECO:0000256" key="7">
    <source>
        <dbReference type="ARBA" id="ARBA00023180"/>
    </source>
</evidence>
<keyword evidence="5" id="KW-0064">Aspartyl protease</keyword>
<dbReference type="Proteomes" id="UP001386955">
    <property type="component" value="Unassembled WGS sequence"/>
</dbReference>
<dbReference type="InterPro" id="IPR032861">
    <property type="entry name" value="TAXi_N"/>
</dbReference>
<keyword evidence="7" id="KW-0325">Glycoprotein</keyword>
<gene>
    <name evidence="9" type="ORF">VNO78_13251</name>
</gene>
<comment type="subcellular location">
    <subcellularLocation>
        <location evidence="1">Secreted</location>
    </subcellularLocation>
</comment>
<dbReference type="InterPro" id="IPR033121">
    <property type="entry name" value="PEPTIDASE_A1"/>
</dbReference>
<keyword evidence="10" id="KW-1185">Reference proteome</keyword>
<dbReference type="InterPro" id="IPR032799">
    <property type="entry name" value="TAXi_C"/>
</dbReference>
<dbReference type="EMBL" id="JAYMYS010000003">
    <property type="protein sequence ID" value="KAK7401629.1"/>
    <property type="molecule type" value="Genomic_DNA"/>
</dbReference>
<protein>
    <recommendedName>
        <fullName evidence="8">Peptidase A1 domain-containing protein</fullName>
    </recommendedName>
</protein>
<dbReference type="InterPro" id="IPR021109">
    <property type="entry name" value="Peptidase_aspartic_dom_sf"/>
</dbReference>
<dbReference type="GO" id="GO:0005576">
    <property type="term" value="C:extracellular region"/>
    <property type="evidence" value="ECO:0007669"/>
    <property type="project" value="UniProtKB-SubCell"/>
</dbReference>
<dbReference type="Pfam" id="PF14543">
    <property type="entry name" value="TAXi_N"/>
    <property type="match status" value="1"/>
</dbReference>